<evidence type="ECO:0000256" key="1">
    <source>
        <dbReference type="ARBA" id="ARBA00023125"/>
    </source>
</evidence>
<accession>A0A916W8M4</accession>
<proteinExistence type="predicted"/>
<dbReference type="SUPFAM" id="SSF48498">
    <property type="entry name" value="Tetracyclin repressor-like, C-terminal domain"/>
    <property type="match status" value="1"/>
</dbReference>
<reference evidence="5" key="2">
    <citation type="submission" date="2020-09" db="EMBL/GenBank/DDBJ databases">
        <authorList>
            <person name="Sun Q."/>
            <person name="Zhou Y."/>
        </authorList>
    </citation>
    <scope>NUCLEOTIDE SEQUENCE</scope>
    <source>
        <strain evidence="5">CGMCC 1.15320</strain>
    </source>
</reference>
<comment type="caution">
    <text evidence="5">The sequence shown here is derived from an EMBL/GenBank/DDBJ whole genome shotgun (WGS) entry which is preliminary data.</text>
</comment>
<dbReference type="GO" id="GO:0000976">
    <property type="term" value="F:transcription cis-regulatory region binding"/>
    <property type="evidence" value="ECO:0007669"/>
    <property type="project" value="TreeGrafter"/>
</dbReference>
<dbReference type="PANTHER" id="PTHR30055">
    <property type="entry name" value="HTH-TYPE TRANSCRIPTIONAL REGULATOR RUTR"/>
    <property type="match status" value="1"/>
</dbReference>
<dbReference type="InterPro" id="IPR041586">
    <property type="entry name" value="PsrA_TetR_C"/>
</dbReference>
<dbReference type="EMBL" id="BMIF01000012">
    <property type="protein sequence ID" value="GGA77252.1"/>
    <property type="molecule type" value="Genomic_DNA"/>
</dbReference>
<feature type="DNA-binding region" description="H-T-H motif" evidence="2">
    <location>
        <begin position="57"/>
        <end position="76"/>
    </location>
</feature>
<dbReference type="PANTHER" id="PTHR30055:SF235">
    <property type="entry name" value="TRANSCRIPTIONAL REGULATORY PROTEIN"/>
    <property type="match status" value="1"/>
</dbReference>
<feature type="domain" description="HTH tetR-type" evidence="4">
    <location>
        <begin position="35"/>
        <end position="94"/>
    </location>
</feature>
<dbReference type="SUPFAM" id="SSF46689">
    <property type="entry name" value="Homeodomain-like"/>
    <property type="match status" value="1"/>
</dbReference>
<evidence type="ECO:0000259" key="4">
    <source>
        <dbReference type="PROSITE" id="PS50977"/>
    </source>
</evidence>
<sequence length="244" mass="27568">MLKVDRQLKKTSKSSLEVQLGNSPKRKNGLSERGKMAREAILQAAERIFAEDGINASLRKVMAEADVNVGAINYHFGTREDLLREMLERRVSIIVGERLTLLAEAESLNNPAELRDIVAALLTPTFRPDRWNDEGWRNYFKVQAHLRSQPSQKNYPISANLFAKQHQLFVEAIGRTLPDLGKTELFWRYYCLMSAMNQSVTNPYRIRELSGGRCDTRDSAAMMKAMIPALVGMLSAPPTMPVDD</sequence>
<dbReference type="PRINTS" id="PR00455">
    <property type="entry name" value="HTHTETR"/>
</dbReference>
<keyword evidence="6" id="KW-1185">Reference proteome</keyword>
<evidence type="ECO:0000313" key="5">
    <source>
        <dbReference type="EMBL" id="GGA77252.1"/>
    </source>
</evidence>
<protein>
    <submittedName>
        <fullName evidence="5">TetR family transcriptional regulator</fullName>
    </submittedName>
</protein>
<dbReference type="PROSITE" id="PS50977">
    <property type="entry name" value="HTH_TETR_2"/>
    <property type="match status" value="1"/>
</dbReference>
<name>A0A916W8M4_9HYPH</name>
<dbReference type="Pfam" id="PF17939">
    <property type="entry name" value="TetR_C_30"/>
    <property type="match status" value="1"/>
</dbReference>
<dbReference type="GO" id="GO:0003700">
    <property type="term" value="F:DNA-binding transcription factor activity"/>
    <property type="evidence" value="ECO:0007669"/>
    <property type="project" value="TreeGrafter"/>
</dbReference>
<feature type="region of interest" description="Disordered" evidence="3">
    <location>
        <begin position="1"/>
        <end position="34"/>
    </location>
</feature>
<dbReference type="InterPro" id="IPR009057">
    <property type="entry name" value="Homeodomain-like_sf"/>
</dbReference>
<feature type="compositionally biased region" description="Polar residues" evidence="3">
    <location>
        <begin position="13"/>
        <end position="22"/>
    </location>
</feature>
<evidence type="ECO:0000313" key="6">
    <source>
        <dbReference type="Proteomes" id="UP000636264"/>
    </source>
</evidence>
<dbReference type="Pfam" id="PF00440">
    <property type="entry name" value="TetR_N"/>
    <property type="match status" value="1"/>
</dbReference>
<dbReference type="Gene3D" id="1.10.357.10">
    <property type="entry name" value="Tetracycline Repressor, domain 2"/>
    <property type="match status" value="1"/>
</dbReference>
<evidence type="ECO:0000256" key="2">
    <source>
        <dbReference type="PROSITE-ProRule" id="PRU00335"/>
    </source>
</evidence>
<gene>
    <name evidence="5" type="ORF">GCM10011385_34220</name>
</gene>
<reference evidence="5" key="1">
    <citation type="journal article" date="2014" name="Int. J. Syst. Evol. Microbiol.">
        <title>Complete genome sequence of Corynebacterium casei LMG S-19264T (=DSM 44701T), isolated from a smear-ripened cheese.</title>
        <authorList>
            <consortium name="US DOE Joint Genome Institute (JGI-PGF)"/>
            <person name="Walter F."/>
            <person name="Albersmeier A."/>
            <person name="Kalinowski J."/>
            <person name="Ruckert C."/>
        </authorList>
    </citation>
    <scope>NUCLEOTIDE SEQUENCE</scope>
    <source>
        <strain evidence="5">CGMCC 1.15320</strain>
    </source>
</reference>
<dbReference type="InterPro" id="IPR001647">
    <property type="entry name" value="HTH_TetR"/>
</dbReference>
<organism evidence="5 6">
    <name type="scientific">Nitratireductor aestuarii</name>
    <dbReference type="NCBI Taxonomy" id="1735103"/>
    <lineage>
        <taxon>Bacteria</taxon>
        <taxon>Pseudomonadati</taxon>
        <taxon>Pseudomonadota</taxon>
        <taxon>Alphaproteobacteria</taxon>
        <taxon>Hyphomicrobiales</taxon>
        <taxon>Phyllobacteriaceae</taxon>
        <taxon>Nitratireductor</taxon>
    </lineage>
</organism>
<dbReference type="InterPro" id="IPR050109">
    <property type="entry name" value="HTH-type_TetR-like_transc_reg"/>
</dbReference>
<evidence type="ECO:0000256" key="3">
    <source>
        <dbReference type="SAM" id="MobiDB-lite"/>
    </source>
</evidence>
<dbReference type="InterPro" id="IPR036271">
    <property type="entry name" value="Tet_transcr_reg_TetR-rel_C_sf"/>
</dbReference>
<dbReference type="AlphaFoldDB" id="A0A916W8M4"/>
<keyword evidence="1 2" id="KW-0238">DNA-binding</keyword>
<dbReference type="Proteomes" id="UP000636264">
    <property type="component" value="Unassembled WGS sequence"/>
</dbReference>